<feature type="transmembrane region" description="Helical" evidence="1">
    <location>
        <begin position="86"/>
        <end position="107"/>
    </location>
</feature>
<dbReference type="Proteomes" id="UP000235777">
    <property type="component" value="Unassembled WGS sequence"/>
</dbReference>
<keyword evidence="1" id="KW-0472">Membrane</keyword>
<dbReference type="AlphaFoldDB" id="A0A2N7XA82"/>
<sequence>MMNDYRDSGSSERLDLQTLSAYVDGELPDAAHAAVGAELERDPESMARVGDWRAQKAALKALFGDVGNEAPSVVVLRRPHSRMHRMAVAAGWLFVGVAVGTIAGNLVPRALRSAHEPPTFARRADIAYAVYAPEVRHPVEVGAQDEAHLASWLSKRLGRSLSIPSLQEYGYTLVGGRLLPGDSGPAAQFMYESRQGARLTLYVAAIPTDETAFRLLRDGDRRTFYWVSDHFGYALSGAISEEKLRSIAVDVCSELGGRPESWSESSSDSSR</sequence>
<keyword evidence="1" id="KW-1133">Transmembrane helix</keyword>
<evidence type="ECO:0000313" key="3">
    <source>
        <dbReference type="Proteomes" id="UP000235777"/>
    </source>
</evidence>
<keyword evidence="3" id="KW-1185">Reference proteome</keyword>
<dbReference type="RefSeq" id="WP_026229474.1">
    <property type="nucleotide sequence ID" value="NZ_KB890165.1"/>
</dbReference>
<comment type="caution">
    <text evidence="2">The sequence shown here is derived from an EMBL/GenBank/DDBJ whole genome shotgun (WGS) entry which is preliminary data.</text>
</comment>
<proteinExistence type="predicted"/>
<gene>
    <name evidence="2" type="ORF">C0Z20_01165</name>
</gene>
<name>A0A2N7XA82_9BURK</name>
<evidence type="ECO:0000313" key="2">
    <source>
        <dbReference type="EMBL" id="PMS38521.1"/>
    </source>
</evidence>
<organism evidence="2 3">
    <name type="scientific">Trinickia symbiotica</name>
    <dbReference type="NCBI Taxonomy" id="863227"/>
    <lineage>
        <taxon>Bacteria</taxon>
        <taxon>Pseudomonadati</taxon>
        <taxon>Pseudomonadota</taxon>
        <taxon>Betaproteobacteria</taxon>
        <taxon>Burkholderiales</taxon>
        <taxon>Burkholderiaceae</taxon>
        <taxon>Trinickia</taxon>
    </lineage>
</organism>
<keyword evidence="1" id="KW-0812">Transmembrane</keyword>
<accession>A0A2N7XA82</accession>
<dbReference type="EMBL" id="PNYC01000001">
    <property type="protein sequence ID" value="PMS38521.1"/>
    <property type="molecule type" value="Genomic_DNA"/>
</dbReference>
<evidence type="ECO:0000256" key="1">
    <source>
        <dbReference type="SAM" id="Phobius"/>
    </source>
</evidence>
<reference evidence="2 3" key="1">
    <citation type="submission" date="2018-01" db="EMBL/GenBank/DDBJ databases">
        <title>Whole genome analyses suggest that Burkholderia sensu lato contains two further novel genera in the rhizoxinica-symbiotica group Mycetohabitans gen. nov., and Trinickia gen. nov.: implications for the evolution of diazotrophy and nodulation in the Burkholderiaceae.</title>
        <authorList>
            <person name="Estrada-de los Santos P."/>
            <person name="Palmer M."/>
            <person name="Chavez-Ramirez B."/>
            <person name="Beukes C."/>
            <person name="Steenkamp E.T."/>
            <person name="Hirsch A.M."/>
            <person name="Manyaka P."/>
            <person name="Maluk M."/>
            <person name="Lafos M."/>
            <person name="Crook M."/>
            <person name="Gross E."/>
            <person name="Simon M.F."/>
            <person name="Bueno dos Reis Junior F."/>
            <person name="Poole P.S."/>
            <person name="Venter S.N."/>
            <person name="James E.K."/>
        </authorList>
    </citation>
    <scope>NUCLEOTIDE SEQUENCE [LARGE SCALE GENOMIC DNA]</scope>
    <source>
        <strain evidence="2 3">JPY 581</strain>
    </source>
</reference>
<protein>
    <submittedName>
        <fullName evidence="2">Anti-sigma factor</fullName>
    </submittedName>
</protein>
<dbReference type="OrthoDB" id="9152892at2"/>
<dbReference type="STRING" id="863227.GCA_000373005_01023"/>